<dbReference type="InterPro" id="IPR028098">
    <property type="entry name" value="Glyco_trans_4-like_N"/>
</dbReference>
<gene>
    <name evidence="3" type="ORF">SAMN06265376_106361</name>
</gene>
<proteinExistence type="predicted"/>
<protein>
    <submittedName>
        <fullName evidence="3">Glycosyltransferase involved in cell wall bisynthesis</fullName>
    </submittedName>
</protein>
<sequence>MVKKKPSVLFWVHTFPRFSETFIRDQVCQVIDQECNVFIYGKSFVTNQEDALKGFEKYQLDKRFVSKHDVRASKSGSNKYKNYLEKLFFLRKNKRFSLAKYLKFILKKRSLEVQFLCIAYFCVKNDISVIHAHFGPNGELAVQLKELGLQIKVVTTFHGYDVRLGLETPEIYKDLIHLGDAIISISTYNKKILLDIGFKPEVIVDLPNGIHTDFYTPTTNTVADSDTIPIITVGRLVEEKSIHIAIKALKIVSDSAPQYNFKYKIVGEGELRPSIESLIAETHLEDKIQLLGAKNSLEVRNLLQEAAIFILSSSREAFPTVLMEAQASGLVIIATDVGSVSSIAVNGTIIPPNDEEAMANAIITTLENKENWNQIGLKNRNYIVSNYDSHTLTQQLIAIYNE</sequence>
<feature type="domain" description="Glycosyltransferase subfamily 4-like N-terminal" evidence="2">
    <location>
        <begin position="124"/>
        <end position="213"/>
    </location>
</feature>
<name>A0A239BR62_9FLAO</name>
<evidence type="ECO:0000313" key="4">
    <source>
        <dbReference type="Proteomes" id="UP000198379"/>
    </source>
</evidence>
<dbReference type="RefSeq" id="WP_179218213.1">
    <property type="nucleotide sequence ID" value="NZ_FZNY01000006.1"/>
</dbReference>
<evidence type="ECO:0000259" key="2">
    <source>
        <dbReference type="Pfam" id="PF13439"/>
    </source>
</evidence>
<dbReference type="SUPFAM" id="SSF53756">
    <property type="entry name" value="UDP-Glycosyltransferase/glycogen phosphorylase"/>
    <property type="match status" value="1"/>
</dbReference>
<keyword evidence="4" id="KW-1185">Reference proteome</keyword>
<dbReference type="Proteomes" id="UP000198379">
    <property type="component" value="Unassembled WGS sequence"/>
</dbReference>
<dbReference type="PANTHER" id="PTHR45947:SF15">
    <property type="entry name" value="TEICHURONIC ACID BIOSYNTHESIS GLYCOSYLTRANSFERASE TUAC-RELATED"/>
    <property type="match status" value="1"/>
</dbReference>
<evidence type="ECO:0000313" key="3">
    <source>
        <dbReference type="EMBL" id="SNS10119.1"/>
    </source>
</evidence>
<dbReference type="GO" id="GO:0016757">
    <property type="term" value="F:glycosyltransferase activity"/>
    <property type="evidence" value="ECO:0007669"/>
    <property type="project" value="InterPro"/>
</dbReference>
<dbReference type="InterPro" id="IPR001296">
    <property type="entry name" value="Glyco_trans_1"/>
</dbReference>
<evidence type="ECO:0000259" key="1">
    <source>
        <dbReference type="Pfam" id="PF00534"/>
    </source>
</evidence>
<organism evidence="3 4">
    <name type="scientific">Dokdonia pacifica</name>
    <dbReference type="NCBI Taxonomy" id="1627892"/>
    <lineage>
        <taxon>Bacteria</taxon>
        <taxon>Pseudomonadati</taxon>
        <taxon>Bacteroidota</taxon>
        <taxon>Flavobacteriia</taxon>
        <taxon>Flavobacteriales</taxon>
        <taxon>Flavobacteriaceae</taxon>
        <taxon>Dokdonia</taxon>
    </lineage>
</organism>
<reference evidence="3 4" key="1">
    <citation type="submission" date="2017-06" db="EMBL/GenBank/DDBJ databases">
        <authorList>
            <person name="Kim H.J."/>
            <person name="Triplett B.A."/>
        </authorList>
    </citation>
    <scope>NUCLEOTIDE SEQUENCE [LARGE SCALE GENOMIC DNA]</scope>
    <source>
        <strain evidence="3 4">DSM 25597</strain>
    </source>
</reference>
<feature type="domain" description="Glycosyl transferase family 1" evidence="1">
    <location>
        <begin position="225"/>
        <end position="377"/>
    </location>
</feature>
<dbReference type="EMBL" id="FZNY01000006">
    <property type="protein sequence ID" value="SNS10119.1"/>
    <property type="molecule type" value="Genomic_DNA"/>
</dbReference>
<dbReference type="Pfam" id="PF13439">
    <property type="entry name" value="Glyco_transf_4"/>
    <property type="match status" value="1"/>
</dbReference>
<accession>A0A239BR62</accession>
<dbReference type="AlphaFoldDB" id="A0A239BR62"/>
<dbReference type="Pfam" id="PF00534">
    <property type="entry name" value="Glycos_transf_1"/>
    <property type="match status" value="1"/>
</dbReference>
<dbReference type="Gene3D" id="3.40.50.2000">
    <property type="entry name" value="Glycogen Phosphorylase B"/>
    <property type="match status" value="2"/>
</dbReference>
<dbReference type="PANTHER" id="PTHR45947">
    <property type="entry name" value="SULFOQUINOVOSYL TRANSFERASE SQD2"/>
    <property type="match status" value="1"/>
</dbReference>
<keyword evidence="3" id="KW-0808">Transferase</keyword>
<dbReference type="InterPro" id="IPR050194">
    <property type="entry name" value="Glycosyltransferase_grp1"/>
</dbReference>